<organism evidence="2 3">
    <name type="scientific">Ancylobacter mangrovi</name>
    <dbReference type="NCBI Taxonomy" id="2972472"/>
    <lineage>
        <taxon>Bacteria</taxon>
        <taxon>Pseudomonadati</taxon>
        <taxon>Pseudomonadota</taxon>
        <taxon>Alphaproteobacteria</taxon>
        <taxon>Hyphomicrobiales</taxon>
        <taxon>Xanthobacteraceae</taxon>
        <taxon>Ancylobacter</taxon>
    </lineage>
</organism>
<name>A0A9X2P9A5_9HYPH</name>
<dbReference type="InterPro" id="IPR012938">
    <property type="entry name" value="Glc/Sorbosone_DH"/>
</dbReference>
<reference evidence="2" key="1">
    <citation type="submission" date="2022-08" db="EMBL/GenBank/DDBJ databases">
        <authorList>
            <person name="Li F."/>
        </authorList>
    </citation>
    <scope>NUCLEOTIDE SEQUENCE</scope>
    <source>
        <strain evidence="2">MQZ15Z-1</strain>
    </source>
</reference>
<dbReference type="Proteomes" id="UP001151088">
    <property type="component" value="Unassembled WGS sequence"/>
</dbReference>
<dbReference type="AlphaFoldDB" id="A0A9X2P9A5"/>
<keyword evidence="3" id="KW-1185">Reference proteome</keyword>
<dbReference type="PANTHER" id="PTHR19328">
    <property type="entry name" value="HEDGEHOG-INTERACTING PROTEIN"/>
    <property type="match status" value="1"/>
</dbReference>
<evidence type="ECO:0000259" key="1">
    <source>
        <dbReference type="Pfam" id="PF07995"/>
    </source>
</evidence>
<comment type="caution">
    <text evidence="2">The sequence shown here is derived from an EMBL/GenBank/DDBJ whole genome shotgun (WGS) entry which is preliminary data.</text>
</comment>
<dbReference type="PANTHER" id="PTHR19328:SF75">
    <property type="entry name" value="ALDOSE SUGAR DEHYDROGENASE YLII"/>
    <property type="match status" value="1"/>
</dbReference>
<gene>
    <name evidence="2" type="ORF">NVS89_01400</name>
</gene>
<dbReference type="InterPro" id="IPR011041">
    <property type="entry name" value="Quinoprot_gluc/sorb_DH_b-prop"/>
</dbReference>
<dbReference type="Pfam" id="PF07995">
    <property type="entry name" value="GSDH"/>
    <property type="match status" value="1"/>
</dbReference>
<feature type="domain" description="Glucose/Sorbosone dehydrogenase" evidence="1">
    <location>
        <begin position="35"/>
        <end position="368"/>
    </location>
</feature>
<evidence type="ECO:0000313" key="3">
    <source>
        <dbReference type="Proteomes" id="UP001151088"/>
    </source>
</evidence>
<dbReference type="InterPro" id="IPR011042">
    <property type="entry name" value="6-blade_b-propeller_TolB-like"/>
</dbReference>
<sequence length="373" mass="40440">MLALFASAAPLSAQESVTVDSSAGRMTVETVAGGLDHPWSLAFLPDGRMLVTERAGRLRIVSRSGTVSEPVAGLPPVYARGQGGLLDVVLAPDFDSSRMVYFSYAEPREGASGTSVARGKLVEDAGGARLDNVEVIFRQQPSVGGSSHYGSRLVFARDGTLFVTLGERYSERDQAQRLSSHLGKIVRIRPDGQAPDDNPFVKLQGARPEIWSFGHRNVQGAALDPQTGRLWTVEHGARGGDELNHPEAGKNYGWPVITYGRDYNGATIGEGTRKDGMEQPVKYWDPSIAPSGLTFYTGDLIAAWKGDLFTGALAGMKLVRLRLDPDRQRVVEEEDLLTDFGARIRDVRQGPDGALWLLTDEDPGRLLRLAPAD</sequence>
<dbReference type="SUPFAM" id="SSF50952">
    <property type="entry name" value="Soluble quinoprotein glucose dehydrogenase"/>
    <property type="match status" value="1"/>
</dbReference>
<dbReference type="Gene3D" id="2.120.10.30">
    <property type="entry name" value="TolB, C-terminal domain"/>
    <property type="match status" value="1"/>
</dbReference>
<accession>A0A9X2P9A5</accession>
<proteinExistence type="predicted"/>
<evidence type="ECO:0000313" key="2">
    <source>
        <dbReference type="EMBL" id="MCS0493735.1"/>
    </source>
</evidence>
<protein>
    <submittedName>
        <fullName evidence="2">PQQ-dependent sugar dehydrogenase</fullName>
    </submittedName>
</protein>
<dbReference type="EMBL" id="JANTHZ010000001">
    <property type="protein sequence ID" value="MCS0493735.1"/>
    <property type="molecule type" value="Genomic_DNA"/>
</dbReference>